<comment type="caution">
    <text evidence="2">The sequence shown here is derived from an EMBL/GenBank/DDBJ whole genome shotgun (WGS) entry which is preliminary data.</text>
</comment>
<keyword evidence="3" id="KW-1185">Reference proteome</keyword>
<proteinExistence type="predicted"/>
<dbReference type="EMBL" id="MU825397">
    <property type="protein sequence ID" value="KAJ7393825.1"/>
    <property type="molecule type" value="Genomic_DNA"/>
</dbReference>
<evidence type="ECO:0000313" key="3">
    <source>
        <dbReference type="Proteomes" id="UP001163046"/>
    </source>
</evidence>
<dbReference type="Proteomes" id="UP001163046">
    <property type="component" value="Unassembled WGS sequence"/>
</dbReference>
<keyword evidence="1" id="KW-0472">Membrane</keyword>
<sequence>MECFVVPVLWQVYKKRFCQEQYSCRQLSIFTFALILEIAGVAVLMAIVDKNKEKPVDDRVTFKVAIGAATDEPAPGRDHSLVQQSLQVELGGVSVTLPRGETILDVATSSKSARGKAAVITSLLENLFGFHWLQRYFAMSSK</sequence>
<gene>
    <name evidence="2" type="ORF">OS493_003491</name>
</gene>
<protein>
    <submittedName>
        <fullName evidence="2">Uncharacterized protein</fullName>
    </submittedName>
</protein>
<organism evidence="2 3">
    <name type="scientific">Desmophyllum pertusum</name>
    <dbReference type="NCBI Taxonomy" id="174260"/>
    <lineage>
        <taxon>Eukaryota</taxon>
        <taxon>Metazoa</taxon>
        <taxon>Cnidaria</taxon>
        <taxon>Anthozoa</taxon>
        <taxon>Hexacorallia</taxon>
        <taxon>Scleractinia</taxon>
        <taxon>Caryophylliina</taxon>
        <taxon>Caryophylliidae</taxon>
        <taxon>Desmophyllum</taxon>
    </lineage>
</organism>
<dbReference type="AlphaFoldDB" id="A0A9X0DBG5"/>
<feature type="transmembrane region" description="Helical" evidence="1">
    <location>
        <begin position="29"/>
        <end position="48"/>
    </location>
</feature>
<keyword evidence="1" id="KW-0812">Transmembrane</keyword>
<keyword evidence="1" id="KW-1133">Transmembrane helix</keyword>
<name>A0A9X0DBG5_9CNID</name>
<reference evidence="2" key="1">
    <citation type="submission" date="2023-01" db="EMBL/GenBank/DDBJ databases">
        <title>Genome assembly of the deep-sea coral Lophelia pertusa.</title>
        <authorList>
            <person name="Herrera S."/>
            <person name="Cordes E."/>
        </authorList>
    </citation>
    <scope>NUCLEOTIDE SEQUENCE</scope>
    <source>
        <strain evidence="2">USNM1676648</strain>
        <tissue evidence="2">Polyp</tissue>
    </source>
</reference>
<evidence type="ECO:0000256" key="1">
    <source>
        <dbReference type="SAM" id="Phobius"/>
    </source>
</evidence>
<accession>A0A9X0DBG5</accession>
<evidence type="ECO:0000313" key="2">
    <source>
        <dbReference type="EMBL" id="KAJ7393825.1"/>
    </source>
</evidence>